<keyword evidence="2" id="KW-1185">Reference proteome</keyword>
<proteinExistence type="predicted"/>
<reference evidence="1 2" key="1">
    <citation type="submission" date="2015-03" db="EMBL/GenBank/DDBJ databases">
        <title>Genome sequence of Pseudoalteromonas aurantia.</title>
        <authorList>
            <person name="Xie B.-B."/>
            <person name="Rong J.-C."/>
            <person name="Qin Q.-L."/>
            <person name="Zhang Y.-Z."/>
        </authorList>
    </citation>
    <scope>NUCLEOTIDE SEQUENCE [LARGE SCALE GENOMIC DNA]</scope>
    <source>
        <strain evidence="1 2">208</strain>
    </source>
</reference>
<accession>A0ABR9ECQ7</accession>
<dbReference type="EMBL" id="AQGV01000012">
    <property type="protein sequence ID" value="MBE0368015.1"/>
    <property type="molecule type" value="Genomic_DNA"/>
</dbReference>
<sequence>MHNGEKAAEQINKKYAYYGCGISSMDDCILYCATKNIC</sequence>
<comment type="caution">
    <text evidence="1">The sequence shown here is derived from an EMBL/GenBank/DDBJ whole genome shotgun (WGS) entry which is preliminary data.</text>
</comment>
<evidence type="ECO:0000313" key="1">
    <source>
        <dbReference type="EMBL" id="MBE0368015.1"/>
    </source>
</evidence>
<gene>
    <name evidence="1" type="ORF">PAUR_a1518</name>
</gene>
<protein>
    <submittedName>
        <fullName evidence="1">Uncharacterized protein</fullName>
    </submittedName>
</protein>
<organism evidence="1 2">
    <name type="scientific">Pseudoalteromonas aurantia 208</name>
    <dbReference type="NCBI Taxonomy" id="1314867"/>
    <lineage>
        <taxon>Bacteria</taxon>
        <taxon>Pseudomonadati</taxon>
        <taxon>Pseudomonadota</taxon>
        <taxon>Gammaproteobacteria</taxon>
        <taxon>Alteromonadales</taxon>
        <taxon>Pseudoalteromonadaceae</taxon>
        <taxon>Pseudoalteromonas</taxon>
    </lineage>
</organism>
<evidence type="ECO:0000313" key="2">
    <source>
        <dbReference type="Proteomes" id="UP000615755"/>
    </source>
</evidence>
<dbReference type="Proteomes" id="UP000615755">
    <property type="component" value="Unassembled WGS sequence"/>
</dbReference>
<name>A0ABR9ECQ7_9GAMM</name>